<keyword evidence="6 7" id="KW-0472">Membrane</keyword>
<dbReference type="InterPro" id="IPR003557">
    <property type="entry name" value="Cyt_c_biogenesis_CcmC"/>
</dbReference>
<evidence type="ECO:0000256" key="7">
    <source>
        <dbReference type="SAM" id="Phobius"/>
    </source>
</evidence>
<protein>
    <submittedName>
        <fullName evidence="9">Heme exporter protein C</fullName>
    </submittedName>
</protein>
<dbReference type="GO" id="GO:0015232">
    <property type="term" value="F:heme transmembrane transporter activity"/>
    <property type="evidence" value="ECO:0007669"/>
    <property type="project" value="InterPro"/>
</dbReference>
<dbReference type="InterPro" id="IPR045062">
    <property type="entry name" value="Cyt_c_biogenesis_CcsA/CcmC"/>
</dbReference>
<evidence type="ECO:0000313" key="10">
    <source>
        <dbReference type="Proteomes" id="UP000218615"/>
    </source>
</evidence>
<evidence type="ECO:0000256" key="2">
    <source>
        <dbReference type="ARBA" id="ARBA00005840"/>
    </source>
</evidence>
<dbReference type="RefSeq" id="WP_096206398.1">
    <property type="nucleotide sequence ID" value="NZ_FZMP01000196.1"/>
</dbReference>
<dbReference type="GO" id="GO:0005886">
    <property type="term" value="C:plasma membrane"/>
    <property type="evidence" value="ECO:0007669"/>
    <property type="project" value="TreeGrafter"/>
</dbReference>
<gene>
    <name evidence="9" type="primary">ccmC</name>
    <name evidence="9" type="ORF">MNV_50010</name>
</gene>
<keyword evidence="3 7" id="KW-0812">Transmembrane</keyword>
<feature type="transmembrane region" description="Helical" evidence="7">
    <location>
        <begin position="82"/>
        <end position="104"/>
    </location>
</feature>
<evidence type="ECO:0000256" key="5">
    <source>
        <dbReference type="ARBA" id="ARBA00022989"/>
    </source>
</evidence>
<keyword evidence="5 7" id="KW-1133">Transmembrane helix</keyword>
<feature type="transmembrane region" description="Helical" evidence="7">
    <location>
        <begin position="116"/>
        <end position="134"/>
    </location>
</feature>
<proteinExistence type="inferred from homology"/>
<dbReference type="PRINTS" id="PR01386">
    <property type="entry name" value="CCMCBIOGNSIS"/>
</dbReference>
<reference evidence="10" key="1">
    <citation type="submission" date="2017-06" db="EMBL/GenBank/DDBJ databases">
        <authorList>
            <person name="Cremers G."/>
        </authorList>
    </citation>
    <scope>NUCLEOTIDE SEQUENCE [LARGE SCALE GENOMIC DNA]</scope>
</reference>
<dbReference type="AlphaFoldDB" id="A0A284VR33"/>
<comment type="similarity">
    <text evidence="2">Belongs to the CcmC/CycZ/HelC family.</text>
</comment>
<dbReference type="GO" id="GO:0017004">
    <property type="term" value="P:cytochrome complex assembly"/>
    <property type="evidence" value="ECO:0007669"/>
    <property type="project" value="UniProtKB-KW"/>
</dbReference>
<dbReference type="PANTHER" id="PTHR30071">
    <property type="entry name" value="HEME EXPORTER PROTEIN C"/>
    <property type="match status" value="1"/>
</dbReference>
<comment type="subcellular location">
    <subcellularLocation>
        <location evidence="1">Membrane</location>
        <topology evidence="1">Multi-pass membrane protein</topology>
    </subcellularLocation>
</comment>
<dbReference type="OrthoDB" id="148358at2157"/>
<organism evidence="9 10">
    <name type="scientific">Candidatus Methanoperedens nitratireducens</name>
    <dbReference type="NCBI Taxonomy" id="1392998"/>
    <lineage>
        <taxon>Archaea</taxon>
        <taxon>Methanobacteriati</taxon>
        <taxon>Methanobacteriota</taxon>
        <taxon>Stenosarchaea group</taxon>
        <taxon>Methanomicrobia</taxon>
        <taxon>Methanosarcinales</taxon>
        <taxon>ANME-2 cluster</taxon>
        <taxon>Candidatus Methanoperedentaceae</taxon>
        <taxon>Candidatus Methanoperedens</taxon>
    </lineage>
</organism>
<feature type="domain" description="Cytochrome c assembly protein" evidence="8">
    <location>
        <begin position="10"/>
        <end position="171"/>
    </location>
</feature>
<feature type="transmembrane region" description="Helical" evidence="7">
    <location>
        <begin position="146"/>
        <end position="166"/>
    </location>
</feature>
<dbReference type="STRING" id="1392998.ANME2D_03325"/>
<feature type="transmembrane region" description="Helical" evidence="7">
    <location>
        <begin position="186"/>
        <end position="209"/>
    </location>
</feature>
<keyword evidence="10" id="KW-1185">Reference proteome</keyword>
<dbReference type="Pfam" id="PF01578">
    <property type="entry name" value="Cytochrom_C_asm"/>
    <property type="match status" value="1"/>
</dbReference>
<dbReference type="PANTHER" id="PTHR30071:SF1">
    <property type="entry name" value="CYTOCHROME B_B6 PROTEIN-RELATED"/>
    <property type="match status" value="1"/>
</dbReference>
<dbReference type="EMBL" id="FZMP01000196">
    <property type="protein sequence ID" value="SNQ61751.1"/>
    <property type="molecule type" value="Genomic_DNA"/>
</dbReference>
<dbReference type="InterPro" id="IPR002541">
    <property type="entry name" value="Cyt_c_assembly"/>
</dbReference>
<keyword evidence="4" id="KW-0201">Cytochrome c-type biogenesis</keyword>
<dbReference type="Proteomes" id="UP000218615">
    <property type="component" value="Unassembled WGS sequence"/>
</dbReference>
<feature type="transmembrane region" description="Helical" evidence="7">
    <location>
        <begin position="44"/>
        <end position="70"/>
    </location>
</feature>
<evidence type="ECO:0000256" key="6">
    <source>
        <dbReference type="ARBA" id="ARBA00023136"/>
    </source>
</evidence>
<accession>A0A284VR33</accession>
<dbReference type="GO" id="GO:0020037">
    <property type="term" value="F:heme binding"/>
    <property type="evidence" value="ECO:0007669"/>
    <property type="project" value="InterPro"/>
</dbReference>
<evidence type="ECO:0000259" key="8">
    <source>
        <dbReference type="Pfam" id="PF01578"/>
    </source>
</evidence>
<sequence>MLKKILFALTAVLMIISIYAVFSDYSPIPVSVKNAPGDPANFKIFYFHLPIAISSYLAFAAVFISSVLYLRGKQQKWDITALSAAEIGVIFAFLTLASGSIWAKSAWGAYWVTWDVRLNTSLVLFLIYLAYLMIRQAVEEPEKRARLSAVFGIVGFVGVPLSYMSIRLWNRATMHPVAELNYSTYSPLLITLLVNFVAFFLLVASFIVLRIDNERMKEKINELKRVKNL</sequence>
<evidence type="ECO:0000313" key="9">
    <source>
        <dbReference type="EMBL" id="SNQ61751.1"/>
    </source>
</evidence>
<evidence type="ECO:0000256" key="4">
    <source>
        <dbReference type="ARBA" id="ARBA00022748"/>
    </source>
</evidence>
<evidence type="ECO:0000256" key="3">
    <source>
        <dbReference type="ARBA" id="ARBA00022692"/>
    </source>
</evidence>
<name>A0A284VR33_9EURY</name>
<evidence type="ECO:0000256" key="1">
    <source>
        <dbReference type="ARBA" id="ARBA00004141"/>
    </source>
</evidence>